<name>A0A2N7RZF6_9MICC</name>
<organism evidence="1 2">
    <name type="scientific">Glutamicibacter arilaitensis</name>
    <dbReference type="NCBI Taxonomy" id="256701"/>
    <lineage>
        <taxon>Bacteria</taxon>
        <taxon>Bacillati</taxon>
        <taxon>Actinomycetota</taxon>
        <taxon>Actinomycetes</taxon>
        <taxon>Micrococcales</taxon>
        <taxon>Micrococcaceae</taxon>
        <taxon>Glutamicibacter</taxon>
    </lineage>
</organism>
<dbReference type="AlphaFoldDB" id="A0A2N7RZF6"/>
<protein>
    <submittedName>
        <fullName evidence="1">Uncharacterized protein</fullName>
    </submittedName>
</protein>
<reference evidence="1 2" key="1">
    <citation type="journal article" date="2017" name="Elife">
        <title>Extensive horizontal gene transfer in cheese-associated bacteria.</title>
        <authorList>
            <person name="Bonham K.S."/>
            <person name="Wolfe B.E."/>
            <person name="Dutton R.J."/>
        </authorList>
    </citation>
    <scope>NUCLEOTIDE SEQUENCE [LARGE SCALE GENOMIC DNA]</scope>
    <source>
        <strain evidence="1 2">JB182</strain>
    </source>
</reference>
<sequence length="130" mass="14319">MSLSVIPQPYPDREPWLDLHEYAINNWSMLGPSSSFNFLAKVTANEVTLQLHTRGGTARQITSPLPAELLPEVGGSAVRYWTLPAFQKDVGAVVLELHSDGTLHLPYWGNGIADGTNKNVVCQATYVRRS</sequence>
<comment type="caution">
    <text evidence="1">The sequence shown here is derived from an EMBL/GenBank/DDBJ whole genome shotgun (WGS) entry which is preliminary data.</text>
</comment>
<dbReference type="EMBL" id="PNQX01000002">
    <property type="protein sequence ID" value="PMQ19273.1"/>
    <property type="molecule type" value="Genomic_DNA"/>
</dbReference>
<evidence type="ECO:0000313" key="1">
    <source>
        <dbReference type="EMBL" id="PMQ19273.1"/>
    </source>
</evidence>
<evidence type="ECO:0000313" key="2">
    <source>
        <dbReference type="Proteomes" id="UP000235739"/>
    </source>
</evidence>
<dbReference type="Proteomes" id="UP000235739">
    <property type="component" value="Unassembled WGS sequence"/>
</dbReference>
<accession>A0A2N7RZF6</accession>
<gene>
    <name evidence="1" type="ORF">CIK84_11220</name>
</gene>
<proteinExistence type="predicted"/>
<dbReference type="RefSeq" id="WP_102598504.1">
    <property type="nucleotide sequence ID" value="NZ_PNQX01000002.1"/>
</dbReference>